<feature type="domain" description="HTH iclR-type" evidence="4">
    <location>
        <begin position="11"/>
        <end position="72"/>
    </location>
</feature>
<evidence type="ECO:0000259" key="5">
    <source>
        <dbReference type="PROSITE" id="PS51078"/>
    </source>
</evidence>
<keyword evidence="7" id="KW-1185">Reference proteome</keyword>
<keyword evidence="1" id="KW-0805">Transcription regulation</keyword>
<dbReference type="Pfam" id="PF09339">
    <property type="entry name" value="HTH_IclR"/>
    <property type="match status" value="1"/>
</dbReference>
<dbReference type="InterPro" id="IPR029016">
    <property type="entry name" value="GAF-like_dom_sf"/>
</dbReference>
<dbReference type="SMART" id="SM00346">
    <property type="entry name" value="HTH_ICLR"/>
    <property type="match status" value="1"/>
</dbReference>
<dbReference type="PANTHER" id="PTHR30136">
    <property type="entry name" value="HELIX-TURN-HELIX TRANSCRIPTIONAL REGULATOR, ICLR FAMILY"/>
    <property type="match status" value="1"/>
</dbReference>
<name>A0ABV6PCD4_9MICC</name>
<evidence type="ECO:0000256" key="3">
    <source>
        <dbReference type="ARBA" id="ARBA00023163"/>
    </source>
</evidence>
<evidence type="ECO:0000313" key="6">
    <source>
        <dbReference type="EMBL" id="MFC0582775.1"/>
    </source>
</evidence>
<evidence type="ECO:0000256" key="2">
    <source>
        <dbReference type="ARBA" id="ARBA00023125"/>
    </source>
</evidence>
<sequence length="267" mass="28203">MTEDARSSGGVQSVDRAAVVLQILARDGQAGVGEIADEIGIHKSSASRLLAALQAHELVQQDYDRGKYRLGFGILRLAASIPGQLNLVQEGGSVLRALAEQAGETVNLAVQRSGYAVNVDQAMGPSTLASQDWVGSLTPLHATASGKVLLAGLGSDERGKLLKSTKLAQFTSHTVTKRSELERELAEVASSGFAFTDEEYEYGLVAVAVPVRDHAGKVFASVSISGPKFRFAPRDQPQLLEQLRQAGDALSRRMGYSGGPESAVTAD</sequence>
<dbReference type="PROSITE" id="PS51077">
    <property type="entry name" value="HTH_ICLR"/>
    <property type="match status" value="1"/>
</dbReference>
<evidence type="ECO:0000256" key="1">
    <source>
        <dbReference type="ARBA" id="ARBA00023015"/>
    </source>
</evidence>
<evidence type="ECO:0000313" key="7">
    <source>
        <dbReference type="Proteomes" id="UP001589862"/>
    </source>
</evidence>
<evidence type="ECO:0000259" key="4">
    <source>
        <dbReference type="PROSITE" id="PS51077"/>
    </source>
</evidence>
<dbReference type="RefSeq" id="WP_377460203.1">
    <property type="nucleotide sequence ID" value="NZ_JBHLUB010000032.1"/>
</dbReference>
<keyword evidence="3" id="KW-0804">Transcription</keyword>
<feature type="domain" description="IclR-ED" evidence="5">
    <location>
        <begin position="73"/>
        <end position="256"/>
    </location>
</feature>
<reference evidence="6 7" key="1">
    <citation type="submission" date="2024-09" db="EMBL/GenBank/DDBJ databases">
        <authorList>
            <person name="Sun Q."/>
            <person name="Mori K."/>
        </authorList>
    </citation>
    <scope>NUCLEOTIDE SEQUENCE [LARGE SCALE GENOMIC DNA]</scope>
    <source>
        <strain evidence="6 7">NCAIM B.02604</strain>
    </source>
</reference>
<organism evidence="6 7">
    <name type="scientific">Micrococcoides hystricis</name>
    <dbReference type="NCBI Taxonomy" id="1572761"/>
    <lineage>
        <taxon>Bacteria</taxon>
        <taxon>Bacillati</taxon>
        <taxon>Actinomycetota</taxon>
        <taxon>Actinomycetes</taxon>
        <taxon>Micrococcales</taxon>
        <taxon>Micrococcaceae</taxon>
        <taxon>Micrococcoides</taxon>
    </lineage>
</organism>
<dbReference type="InterPro" id="IPR005471">
    <property type="entry name" value="Tscrpt_reg_IclR_N"/>
</dbReference>
<dbReference type="InterPro" id="IPR036388">
    <property type="entry name" value="WH-like_DNA-bd_sf"/>
</dbReference>
<comment type="caution">
    <text evidence="6">The sequence shown here is derived from an EMBL/GenBank/DDBJ whole genome shotgun (WGS) entry which is preliminary data.</text>
</comment>
<gene>
    <name evidence="6" type="ORF">ACFFFR_10375</name>
</gene>
<dbReference type="InterPro" id="IPR014757">
    <property type="entry name" value="Tscrpt_reg_IclR_C"/>
</dbReference>
<dbReference type="Pfam" id="PF01614">
    <property type="entry name" value="IclR_C"/>
    <property type="match status" value="1"/>
</dbReference>
<protein>
    <submittedName>
        <fullName evidence="6">IclR family transcriptional regulator</fullName>
    </submittedName>
</protein>
<dbReference type="SUPFAM" id="SSF55781">
    <property type="entry name" value="GAF domain-like"/>
    <property type="match status" value="1"/>
</dbReference>
<dbReference type="Proteomes" id="UP001589862">
    <property type="component" value="Unassembled WGS sequence"/>
</dbReference>
<dbReference type="Gene3D" id="3.30.450.40">
    <property type="match status" value="1"/>
</dbReference>
<dbReference type="EMBL" id="JBHLUB010000032">
    <property type="protein sequence ID" value="MFC0582775.1"/>
    <property type="molecule type" value="Genomic_DNA"/>
</dbReference>
<dbReference type="PANTHER" id="PTHR30136:SF35">
    <property type="entry name" value="HTH-TYPE TRANSCRIPTIONAL REGULATOR RV1719"/>
    <property type="match status" value="1"/>
</dbReference>
<dbReference type="InterPro" id="IPR050707">
    <property type="entry name" value="HTH_MetabolicPath_Reg"/>
</dbReference>
<dbReference type="Gene3D" id="1.10.10.10">
    <property type="entry name" value="Winged helix-like DNA-binding domain superfamily/Winged helix DNA-binding domain"/>
    <property type="match status" value="1"/>
</dbReference>
<proteinExistence type="predicted"/>
<accession>A0ABV6PCD4</accession>
<keyword evidence="2" id="KW-0238">DNA-binding</keyword>
<dbReference type="InterPro" id="IPR036390">
    <property type="entry name" value="WH_DNA-bd_sf"/>
</dbReference>
<dbReference type="SUPFAM" id="SSF46785">
    <property type="entry name" value="Winged helix' DNA-binding domain"/>
    <property type="match status" value="1"/>
</dbReference>
<dbReference type="PROSITE" id="PS51078">
    <property type="entry name" value="ICLR_ED"/>
    <property type="match status" value="1"/>
</dbReference>